<protein>
    <submittedName>
        <fullName evidence="1">Uncharacterized protein</fullName>
    </submittedName>
</protein>
<organism evidence="1 2">
    <name type="scientific">Salegentibacter agarivorans</name>
    <dbReference type="NCBI Taxonomy" id="345907"/>
    <lineage>
        <taxon>Bacteria</taxon>
        <taxon>Pseudomonadati</taxon>
        <taxon>Bacteroidota</taxon>
        <taxon>Flavobacteriia</taxon>
        <taxon>Flavobacteriales</taxon>
        <taxon>Flavobacteriaceae</taxon>
        <taxon>Salegentibacter</taxon>
    </lineage>
</organism>
<dbReference type="AlphaFoldDB" id="A0A1I2L524"/>
<evidence type="ECO:0000313" key="2">
    <source>
        <dbReference type="Proteomes" id="UP000199116"/>
    </source>
</evidence>
<name>A0A1I2L524_9FLAO</name>
<proteinExistence type="predicted"/>
<gene>
    <name evidence="1" type="ORF">SAMN04488033_10790</name>
</gene>
<sequence length="257" mass="29572">MSLEGKEIDYIFLGSSRVDNTIDAEIIEDITGKKALNLGIQATEPNDFYLLLKLIDELNIKTEKIFIQIDYSFDLGGKSKILNSYLMPYTQNAHISNHLEETTDDYWWVINFPFYKYLKYDYKIGFREVFSSGIQKPSKTDFANGYFPKYGYSGVPLKGKLSKSIGNLNTYVNAINNFSNKKNINVIYFTAPFCPKTKNLDYISKLKRKLPTLWNFSRLFSTEDYFYDCNHLNNKGAQLFSAKVGAKIKSIESAKVD</sequence>
<accession>A0A1I2L524</accession>
<keyword evidence="2" id="KW-1185">Reference proteome</keyword>
<evidence type="ECO:0000313" key="1">
    <source>
        <dbReference type="EMBL" id="SFF74444.1"/>
    </source>
</evidence>
<dbReference type="RefSeq" id="WP_143083628.1">
    <property type="nucleotide sequence ID" value="NZ_FOOH01000007.1"/>
</dbReference>
<dbReference type="EMBL" id="FOOH01000007">
    <property type="protein sequence ID" value="SFF74444.1"/>
    <property type="molecule type" value="Genomic_DNA"/>
</dbReference>
<reference evidence="2" key="1">
    <citation type="submission" date="2016-10" db="EMBL/GenBank/DDBJ databases">
        <authorList>
            <person name="Varghese N."/>
            <person name="Submissions S."/>
        </authorList>
    </citation>
    <scope>NUCLEOTIDE SEQUENCE [LARGE SCALE GENOMIC DNA]</scope>
    <source>
        <strain evidence="2">DSM 23515</strain>
    </source>
</reference>
<dbReference type="Proteomes" id="UP000199116">
    <property type="component" value="Unassembled WGS sequence"/>
</dbReference>